<organism evidence="2 3">
    <name type="scientific">Roseovarius azorensis</name>
    <dbReference type="NCBI Taxonomy" id="1287727"/>
    <lineage>
        <taxon>Bacteria</taxon>
        <taxon>Pseudomonadati</taxon>
        <taxon>Pseudomonadota</taxon>
        <taxon>Alphaproteobacteria</taxon>
        <taxon>Rhodobacterales</taxon>
        <taxon>Roseobacteraceae</taxon>
        <taxon>Roseovarius</taxon>
    </lineage>
</organism>
<evidence type="ECO:0000259" key="1">
    <source>
        <dbReference type="Pfam" id="PF02538"/>
    </source>
</evidence>
<reference evidence="2 3" key="1">
    <citation type="submission" date="2016-10" db="EMBL/GenBank/DDBJ databases">
        <authorList>
            <person name="de Groot N.N."/>
        </authorList>
    </citation>
    <scope>NUCLEOTIDE SEQUENCE [LARGE SCALE GENOMIC DNA]</scope>
    <source>
        <strain evidence="2 3">DSM 100674</strain>
    </source>
</reference>
<dbReference type="InterPro" id="IPR003692">
    <property type="entry name" value="Hydantoinase_B"/>
</dbReference>
<dbReference type="GO" id="GO:0005829">
    <property type="term" value="C:cytosol"/>
    <property type="evidence" value="ECO:0007669"/>
    <property type="project" value="TreeGrafter"/>
</dbReference>
<gene>
    <name evidence="2" type="ORF">SAMN05443999_12217</name>
</gene>
<dbReference type="Proteomes" id="UP000199582">
    <property type="component" value="Unassembled WGS sequence"/>
</dbReference>
<protein>
    <submittedName>
        <fullName evidence="2">N-methylhydantoinase B</fullName>
    </submittedName>
</protein>
<dbReference type="PANTHER" id="PTHR11365:SF23">
    <property type="entry name" value="HYPOTHETICAL 5-OXOPROLINASE (EUROFUNG)-RELATED"/>
    <property type="match status" value="1"/>
</dbReference>
<dbReference type="InterPro" id="IPR045079">
    <property type="entry name" value="Oxoprolinase-like"/>
</dbReference>
<dbReference type="EMBL" id="FOAG01000022">
    <property type="protein sequence ID" value="SEM35435.1"/>
    <property type="molecule type" value="Genomic_DNA"/>
</dbReference>
<dbReference type="AlphaFoldDB" id="A0A1H7XP13"/>
<dbReference type="GO" id="GO:0017168">
    <property type="term" value="F:5-oxoprolinase (ATP-hydrolyzing) activity"/>
    <property type="evidence" value="ECO:0007669"/>
    <property type="project" value="TreeGrafter"/>
</dbReference>
<keyword evidence="3" id="KW-1185">Reference proteome</keyword>
<dbReference type="STRING" id="1287727.SAMN05443999_12217"/>
<proteinExistence type="predicted"/>
<dbReference type="Pfam" id="PF02538">
    <property type="entry name" value="Hydantoinase_B"/>
    <property type="match status" value="1"/>
</dbReference>
<sequence>MTSLDSVLLEILGNKLRAATEEMGHALQRTGRTLYVKETADFGTALADLDGHFFAYPRAIGVSGFIDLDCGPTLRAISDLEPGDVIITNHPYASEGLATHAPDAHLLKPYFHEGELVCFGWSFVHLSDVGGRVPSSISPTNHELYQEGLFIPPMKLMRDGEWNEDVLSFIRANCRTPNENIGDLKAMIAALNVGERRVSAIIERHGIEAFCTVRSDLQEYAEIKSRDVLRRIGDGTYHFVDYMDDDLVSEYPIRLEVTMTARDGEIHLDFTGTDPQVEAAFNIPTNGKRHAWLTVRMIALIMTLDPTTPMNAGMFRPISVTVPKGTVLNPVAPAAVGVRHATAVRVNDLLNGVLGKALPDVMPAASGGAMVPVVLAADDPASGATHVAVVEPMVGGSGARKGADGVDGRDSSISNLANNPIETVESQIAVSILEYGIRPDSGGAGKWRGGVGVRLKFRIEAETGRILGRGMERFRFRPWGVFGGEPGAPMRVILNEGTPDAVDTGRIDMLSVKRGDTLTVLMPGGGGYGDPLERPEELVLADVASGFLSEETARGSYGVVISEGRVDSAATHDTRDAMHLDRPSTARNFDPGSNRDAWDAAISNDMVARLNEALMDHGASSRSRRRRVFYAETLPDLSGSEGTFTSALSDPDAIKARARKALEALSH</sequence>
<evidence type="ECO:0000313" key="3">
    <source>
        <dbReference type="Proteomes" id="UP000199582"/>
    </source>
</evidence>
<accession>A0A1H7XP13</accession>
<feature type="domain" description="Hydantoinase B/oxoprolinase" evidence="1">
    <location>
        <begin position="5"/>
        <end position="531"/>
    </location>
</feature>
<name>A0A1H7XP13_9RHOB</name>
<evidence type="ECO:0000313" key="2">
    <source>
        <dbReference type="EMBL" id="SEM35435.1"/>
    </source>
</evidence>
<dbReference type="GO" id="GO:0006749">
    <property type="term" value="P:glutathione metabolic process"/>
    <property type="evidence" value="ECO:0007669"/>
    <property type="project" value="TreeGrafter"/>
</dbReference>
<dbReference type="OrthoDB" id="9761586at2"/>
<dbReference type="RefSeq" id="WP_093039318.1">
    <property type="nucleotide sequence ID" value="NZ_FOAG01000022.1"/>
</dbReference>
<dbReference type="PANTHER" id="PTHR11365">
    <property type="entry name" value="5-OXOPROLINASE RELATED"/>
    <property type="match status" value="1"/>
</dbReference>